<name>A0A0L6ULW3_9BASI</name>
<dbReference type="SUPFAM" id="SSF53098">
    <property type="entry name" value="Ribonuclease H-like"/>
    <property type="match status" value="1"/>
</dbReference>
<dbReference type="Pfam" id="PF05699">
    <property type="entry name" value="Dimer_Tnp_hAT"/>
    <property type="match status" value="1"/>
</dbReference>
<feature type="domain" description="HAT C-terminal dimerisation" evidence="1">
    <location>
        <begin position="255"/>
        <end position="313"/>
    </location>
</feature>
<dbReference type="OrthoDB" id="2610923at2759"/>
<comment type="caution">
    <text evidence="2">The sequence shown here is derived from an EMBL/GenBank/DDBJ whole genome shotgun (WGS) entry which is preliminary data.</text>
</comment>
<dbReference type="GO" id="GO:0046983">
    <property type="term" value="F:protein dimerization activity"/>
    <property type="evidence" value="ECO:0007669"/>
    <property type="project" value="InterPro"/>
</dbReference>
<reference evidence="2 3" key="1">
    <citation type="submission" date="2015-08" db="EMBL/GenBank/DDBJ databases">
        <title>Next Generation Sequencing and Analysis of the Genome of Puccinia sorghi L Schw, the Causal Agent of Maize Common Rust.</title>
        <authorList>
            <person name="Rochi L."/>
            <person name="Burguener G."/>
            <person name="Darino M."/>
            <person name="Turjanski A."/>
            <person name="Kreff E."/>
            <person name="Dieguez M.J."/>
            <person name="Sacco F."/>
        </authorList>
    </citation>
    <scope>NUCLEOTIDE SEQUENCE [LARGE SCALE GENOMIC DNA]</scope>
    <source>
        <strain evidence="2 3">RO10H11247</strain>
    </source>
</reference>
<dbReference type="Proteomes" id="UP000037035">
    <property type="component" value="Unassembled WGS sequence"/>
</dbReference>
<keyword evidence="3" id="KW-1185">Reference proteome</keyword>
<dbReference type="InterPro" id="IPR008906">
    <property type="entry name" value="HATC_C_dom"/>
</dbReference>
<evidence type="ECO:0000313" key="3">
    <source>
        <dbReference type="Proteomes" id="UP000037035"/>
    </source>
</evidence>
<proteinExistence type="predicted"/>
<dbReference type="InterPro" id="IPR012337">
    <property type="entry name" value="RNaseH-like_sf"/>
</dbReference>
<dbReference type="VEuPathDB" id="FungiDB:VP01_510g4"/>
<dbReference type="EMBL" id="LAVV01010287">
    <property type="protein sequence ID" value="KNZ49267.1"/>
    <property type="molecule type" value="Genomic_DNA"/>
</dbReference>
<dbReference type="AlphaFoldDB" id="A0A0L6ULW3"/>
<organism evidence="2 3">
    <name type="scientific">Puccinia sorghi</name>
    <dbReference type="NCBI Taxonomy" id="27349"/>
    <lineage>
        <taxon>Eukaryota</taxon>
        <taxon>Fungi</taxon>
        <taxon>Dikarya</taxon>
        <taxon>Basidiomycota</taxon>
        <taxon>Pucciniomycotina</taxon>
        <taxon>Pucciniomycetes</taxon>
        <taxon>Pucciniales</taxon>
        <taxon>Pucciniaceae</taxon>
        <taxon>Puccinia</taxon>
    </lineage>
</organism>
<protein>
    <recommendedName>
        <fullName evidence="1">HAT C-terminal dimerisation domain-containing protein</fullName>
    </recommendedName>
</protein>
<evidence type="ECO:0000259" key="1">
    <source>
        <dbReference type="Pfam" id="PF05699"/>
    </source>
</evidence>
<accession>A0A0L6ULW3</accession>
<sequence length="346" mass="40205">MCLKFNVLKKTDMIIFKEGSTLIQHKWYTYVIKKNNYFQNTSHSLQVIHTGLIQPKFNTFQTKPMGTPLQCNFPGKCQKWSPGGRKSNWEELLNKALPIYFVLMKHSKQAQHKICNQAQLIAPSEEFLAEWLMIGIPTPATLILDKIQGYLNDTLKKPIYFYEMILKPEFKIILWKKNKAFILEYFHISHKKILQAFFEATDEFNCAMTTENKEPDYQPQQQHPLQQPPIKTSDFPFCISMTPNWSPSNPRSEEWSNQIIKYPVLLKMACFLLAIPATSVVSKRVFSQGKCIISSKRSYFKTQTDEELLCMKNFEIYSHMLVASYASTKPISSASLPLLFSFLFPH</sequence>
<evidence type="ECO:0000313" key="2">
    <source>
        <dbReference type="EMBL" id="KNZ49267.1"/>
    </source>
</evidence>
<gene>
    <name evidence="2" type="ORF">VP01_510g4</name>
</gene>